<dbReference type="PANTHER" id="PTHR30185">
    <property type="entry name" value="CRYPTIC BETA-GLUCOSIDE BGL OPERON ANTITERMINATOR"/>
    <property type="match status" value="1"/>
</dbReference>
<evidence type="ECO:0000259" key="3">
    <source>
        <dbReference type="Pfam" id="PF05043"/>
    </source>
</evidence>
<dbReference type="STRING" id="762845.BCR26_12655"/>
<proteinExistence type="predicted"/>
<evidence type="ECO:0000313" key="6">
    <source>
        <dbReference type="Proteomes" id="UP000095256"/>
    </source>
</evidence>
<keyword evidence="1" id="KW-0805">Transcription regulation</keyword>
<dbReference type="Pfam" id="PF08280">
    <property type="entry name" value="HTH_Mga"/>
    <property type="match status" value="1"/>
</dbReference>
<evidence type="ECO:0000259" key="4">
    <source>
        <dbReference type="Pfam" id="PF08280"/>
    </source>
</evidence>
<name>A0A1E5KXR1_9ENTE</name>
<sequence>MDKLSYKLIIDKINKRHVDLLHLMLESNKPILLTTLMNYCKVSMRTIKSDFEFFKEMFPDNIYFTKYHGHLAIELIGTLDPIEEYQKSLIENNPLFLVIENSFFSEHETVDSLAEELFISSSTLRKYLNHLKNVLSDYDLSLNLNPIQITGNEFNIRFFYFSYFEQHPEARKLNVLSAEKTAYNTISLLTERFKKILTIDYHRLTNWQIIVEHRLAQKRYVHFDETVYLNYCNDQAFIMLHEALQETFSEHILGELNKHEMLYSYLIILDTVLYDKEAYFFVNDFFERLIVFEPMTTAFFKESNLPFSSHMELKTMLQAFLANLTALTDLTPLFQKNDAQLTIFAKEKYPEIMNRWLSLLNIYSTFVYKEEVAVSLTILTIANIKRNKRVLLSLSGTPATINYYKILVEKLLPREVDLLCHSNQPLDNSLIKKMEIDLCIYNYKPEAPITFCKTVDISKMSLKSELEKPELTSYFYSL</sequence>
<evidence type="ECO:0000256" key="1">
    <source>
        <dbReference type="ARBA" id="ARBA00023015"/>
    </source>
</evidence>
<keyword evidence="6" id="KW-1185">Reference proteome</keyword>
<gene>
    <name evidence="5" type="ORF">BCR26_12655</name>
</gene>
<dbReference type="InterPro" id="IPR050661">
    <property type="entry name" value="BglG_antiterminators"/>
</dbReference>
<comment type="caution">
    <text evidence="5">The sequence shown here is derived from an EMBL/GenBank/DDBJ whole genome shotgun (WGS) entry which is preliminary data.</text>
</comment>
<feature type="domain" description="Mga helix-turn-helix" evidence="3">
    <location>
        <begin position="84"/>
        <end position="164"/>
    </location>
</feature>
<evidence type="ECO:0000256" key="2">
    <source>
        <dbReference type="ARBA" id="ARBA00023163"/>
    </source>
</evidence>
<dbReference type="InterPro" id="IPR013199">
    <property type="entry name" value="HTH_Mga_DNA-bd_dom"/>
</dbReference>
<keyword evidence="2" id="KW-0804">Transcription</keyword>
<dbReference type="AlphaFoldDB" id="A0A1E5KXR1"/>
<dbReference type="Proteomes" id="UP000095256">
    <property type="component" value="Unassembled WGS sequence"/>
</dbReference>
<feature type="domain" description="M protein trans-acting positive regulator (MGA) HTH" evidence="4">
    <location>
        <begin position="12"/>
        <end position="67"/>
    </location>
</feature>
<dbReference type="EMBL" id="MIEK01000019">
    <property type="protein sequence ID" value="OEH82588.1"/>
    <property type="molecule type" value="Genomic_DNA"/>
</dbReference>
<dbReference type="RefSeq" id="WP_069698416.1">
    <property type="nucleotide sequence ID" value="NZ_JAGGMA010000021.1"/>
</dbReference>
<evidence type="ECO:0008006" key="7">
    <source>
        <dbReference type="Google" id="ProtNLM"/>
    </source>
</evidence>
<protein>
    <recommendedName>
        <fullName evidence="7">Mga helix-turn-helix domain-containing protein</fullName>
    </recommendedName>
</protein>
<dbReference type="OrthoDB" id="2172609at2"/>
<evidence type="ECO:0000313" key="5">
    <source>
        <dbReference type="EMBL" id="OEH82588.1"/>
    </source>
</evidence>
<dbReference type="InterPro" id="IPR007737">
    <property type="entry name" value="Mga_HTH"/>
</dbReference>
<dbReference type="Pfam" id="PF05043">
    <property type="entry name" value="Mga"/>
    <property type="match status" value="1"/>
</dbReference>
<organism evidence="5 6">
    <name type="scientific">Enterococcus rivorum</name>
    <dbReference type="NCBI Taxonomy" id="762845"/>
    <lineage>
        <taxon>Bacteria</taxon>
        <taxon>Bacillati</taxon>
        <taxon>Bacillota</taxon>
        <taxon>Bacilli</taxon>
        <taxon>Lactobacillales</taxon>
        <taxon>Enterococcaceae</taxon>
        <taxon>Enterococcus</taxon>
    </lineage>
</organism>
<reference evidence="5 6" key="1">
    <citation type="submission" date="2016-09" db="EMBL/GenBank/DDBJ databases">
        <authorList>
            <person name="Capua I."/>
            <person name="De Benedictis P."/>
            <person name="Joannis T."/>
            <person name="Lombin L.H."/>
            <person name="Cattoli G."/>
        </authorList>
    </citation>
    <scope>NUCLEOTIDE SEQUENCE [LARGE SCALE GENOMIC DNA]</scope>
    <source>
        <strain evidence="5 6">LMG 25899</strain>
    </source>
</reference>
<accession>A0A1E5KXR1</accession>
<dbReference type="PANTHER" id="PTHR30185:SF18">
    <property type="entry name" value="TRANSCRIPTIONAL REGULATOR MTLR"/>
    <property type="match status" value="1"/>
</dbReference>